<feature type="transmembrane region" description="Helical" evidence="1">
    <location>
        <begin position="134"/>
        <end position="153"/>
    </location>
</feature>
<evidence type="ECO:0000256" key="1">
    <source>
        <dbReference type="SAM" id="Phobius"/>
    </source>
</evidence>
<evidence type="ECO:0000313" key="3">
    <source>
        <dbReference type="Proteomes" id="UP000033063"/>
    </source>
</evidence>
<feature type="transmembrane region" description="Helical" evidence="1">
    <location>
        <begin position="110"/>
        <end position="127"/>
    </location>
</feature>
<feature type="transmembrane region" description="Helical" evidence="1">
    <location>
        <begin position="327"/>
        <end position="349"/>
    </location>
</feature>
<evidence type="ECO:0008006" key="4">
    <source>
        <dbReference type="Google" id="ProtNLM"/>
    </source>
</evidence>
<evidence type="ECO:0000313" key="2">
    <source>
        <dbReference type="EMBL" id="AKB69083.1"/>
    </source>
</evidence>
<name>A0A0E3RP71_METMZ</name>
<dbReference type="PATRIC" id="fig|1434114.4.peg.3212"/>
<keyword evidence="1" id="KW-0472">Membrane</keyword>
<feature type="transmembrane region" description="Helical" evidence="1">
    <location>
        <begin position="275"/>
        <end position="293"/>
    </location>
</feature>
<keyword evidence="1" id="KW-1133">Transmembrane helix</keyword>
<dbReference type="AlphaFoldDB" id="A0A0E3RP71"/>
<feature type="transmembrane region" description="Helical" evidence="1">
    <location>
        <begin position="212"/>
        <end position="234"/>
    </location>
</feature>
<accession>A0A0E3RP71</accession>
<dbReference type="HOGENOM" id="CLU_526416_0_0_2"/>
<gene>
    <name evidence="2" type="ORF">MSMAL_2540</name>
</gene>
<feature type="transmembrane region" description="Helical" evidence="1">
    <location>
        <begin position="36"/>
        <end position="57"/>
    </location>
</feature>
<sequence length="508" mass="58635">MVLLLLLNIVIRIPSIPHEKGYDSFFIHSLANSVSSLGYAGWWTNWMSVFGLYPYSYASAVPFSLSGISQTTGISMEITILLFCVSLGIFSIFSSYVLGSIFYEDFISKYIFSILFSISAGTINLTTWEITTRAQFLVFFTFLIYLLFKFFNSSKKYLPLYLTTVAFLLATHHYVYFALFFSIFILFTFLVFRFKPKKEIKFFSHLVSPDHLYIIALVSTFIIPFIFSGDLGLITEGSRYQWIFSIIMISIRNLGPMLPLSIGAIVYLSSKKSKTYKEWSLLICLFPVVLFAYDKTYGYIFTYIFLTIFCVQGLGNIIKNYSPNKKIVLICLVLFLILNTSFSCFFAHWRVGMGGGYSEWYMREETYTTGKWIKQNLDPNSTAIGNGYETGRMFSSYGGRPILYHSDITNYMNKLITLDESKIKKNSVYSKEFYFDNPYILTGVSTSDGVLKWALNFPITDGRIKDFIKKNNFYYFYEDSVSYNTFVGSLPANKNRIYNSGRMRIWIL</sequence>
<dbReference type="EMBL" id="CP009513">
    <property type="protein sequence ID" value="AKB69083.1"/>
    <property type="molecule type" value="Genomic_DNA"/>
</dbReference>
<feature type="transmembrane region" description="Helical" evidence="1">
    <location>
        <begin position="240"/>
        <end position="268"/>
    </location>
</feature>
<reference evidence="2 3" key="1">
    <citation type="submission" date="2014-07" db="EMBL/GenBank/DDBJ databases">
        <title>Methanogenic archaea and the global carbon cycle.</title>
        <authorList>
            <person name="Henriksen J.R."/>
            <person name="Luke J."/>
            <person name="Reinhart S."/>
            <person name="Benedict M.N."/>
            <person name="Youngblut N.D."/>
            <person name="Metcalf M.E."/>
            <person name="Whitaker R.J."/>
            <person name="Metcalf W.W."/>
        </authorList>
    </citation>
    <scope>NUCLEOTIDE SEQUENCE [LARGE SCALE GENOMIC DNA]</scope>
    <source>
        <strain evidence="2 3">LYC</strain>
    </source>
</reference>
<feature type="transmembrane region" description="Helical" evidence="1">
    <location>
        <begin position="173"/>
        <end position="192"/>
    </location>
</feature>
<organism evidence="2 3">
    <name type="scientific">Methanosarcina mazei LYC</name>
    <dbReference type="NCBI Taxonomy" id="1434114"/>
    <lineage>
        <taxon>Archaea</taxon>
        <taxon>Methanobacteriati</taxon>
        <taxon>Methanobacteriota</taxon>
        <taxon>Stenosarchaea group</taxon>
        <taxon>Methanomicrobia</taxon>
        <taxon>Methanosarcinales</taxon>
        <taxon>Methanosarcinaceae</taxon>
        <taxon>Methanosarcina</taxon>
    </lineage>
</organism>
<keyword evidence="1" id="KW-0812">Transmembrane</keyword>
<feature type="transmembrane region" description="Helical" evidence="1">
    <location>
        <begin position="299"/>
        <end position="318"/>
    </location>
</feature>
<feature type="transmembrane region" description="Helical" evidence="1">
    <location>
        <begin position="78"/>
        <end position="98"/>
    </location>
</feature>
<protein>
    <recommendedName>
        <fullName evidence="4">Glycosyltransferase RgtA/B/C/D-like domain-containing protein</fullName>
    </recommendedName>
</protein>
<proteinExistence type="predicted"/>
<dbReference type="Proteomes" id="UP000033063">
    <property type="component" value="Chromosome"/>
</dbReference>